<name>A0A0N0ZRF0_THESC</name>
<evidence type="ECO:0000256" key="4">
    <source>
        <dbReference type="HAMAP-Rule" id="MF_00712"/>
    </source>
</evidence>
<dbReference type="Gene3D" id="3.40.640.10">
    <property type="entry name" value="Type I PLP-dependent aspartate aminotransferase-like (Major domain)"/>
    <property type="match status" value="1"/>
</dbReference>
<comment type="catalytic activity">
    <reaction evidence="3 4">
        <text>N(6)-[(R)-lipoyl]-L-lysyl-[glycine-cleavage complex H protein] + glycine + H(+) = N(6)-[(R)-S(8)-aminomethyldihydrolipoyl]-L-lysyl-[glycine-cleavage complex H protein] + CO2</text>
        <dbReference type="Rhea" id="RHEA:24304"/>
        <dbReference type="Rhea" id="RHEA-COMP:10494"/>
        <dbReference type="Rhea" id="RHEA-COMP:10495"/>
        <dbReference type="ChEBI" id="CHEBI:15378"/>
        <dbReference type="ChEBI" id="CHEBI:16526"/>
        <dbReference type="ChEBI" id="CHEBI:57305"/>
        <dbReference type="ChEBI" id="CHEBI:83099"/>
        <dbReference type="ChEBI" id="CHEBI:83143"/>
        <dbReference type="EC" id="1.4.4.2"/>
    </reaction>
</comment>
<dbReference type="InterPro" id="IPR023010">
    <property type="entry name" value="GcvPA"/>
</dbReference>
<comment type="caution">
    <text evidence="6">The sequence shown here is derived from an EMBL/GenBank/DDBJ whole genome shotgun (WGS) entry which is preliminary data.</text>
</comment>
<dbReference type="InterPro" id="IPR015421">
    <property type="entry name" value="PyrdxlP-dep_Trfase_major"/>
</dbReference>
<dbReference type="Gene3D" id="3.90.1150.10">
    <property type="entry name" value="Aspartate Aminotransferase, domain 1"/>
    <property type="match status" value="1"/>
</dbReference>
<evidence type="ECO:0000313" key="7">
    <source>
        <dbReference type="Proteomes" id="UP000053099"/>
    </source>
</evidence>
<dbReference type="PANTHER" id="PTHR42806">
    <property type="entry name" value="GLYCINE CLEAVAGE SYSTEM P-PROTEIN"/>
    <property type="match status" value="1"/>
</dbReference>
<sequence>MDYTPHTEEEIQAMLERVGAGSLEDLYRHLPKEVLNPEIALPEPLPEWAVLEELKRLAGKNQPAFKAFLGGGVRSHHTPPVVQALASRGEFLTAYTPYQPEVSQGVLQATFEYQTMVAELAGLEVANASMYDGATALAEGVLLALRETGRMRVLVSQGVHPEYREVLRSYLEAVGAELIPLPLEGGRTPLGEVPEGTGAVVAQNPNYLGALEDLAPLAEAAHRAGALFVAVADPLSLGVLEPPGAYGADIAVGDGQVLGLPMGFGGPHFGYLATRKAFVRQMPGRLVSETVDAEGKRGYILTLQAREQYIRRAKAKSNITTNAQLTALMGAMYLAALGPLGLKEVALKSVAMAHRLWELLLEIPGVEPFTPKPFFNEFVLRLPKEPQAVREALAARGFHAATPVPKEYGENLALFAATELHREEDLLALQAAMREVLA</sequence>
<protein>
    <recommendedName>
        <fullName evidence="4">Probable glycine dehydrogenase (decarboxylating) subunit 1</fullName>
        <ecNumber evidence="4">1.4.4.2</ecNumber>
    </recommendedName>
    <alternativeName>
        <fullName evidence="4">Glycine cleavage system P-protein subunit 1</fullName>
    </alternativeName>
    <alternativeName>
        <fullName evidence="4">Glycine decarboxylase subunit 1</fullName>
    </alternativeName>
    <alternativeName>
        <fullName evidence="4">Glycine dehydrogenase (aminomethyl-transferring) subunit 1</fullName>
    </alternativeName>
</protein>
<organism evidence="6 7">
    <name type="scientific">Thermus scotoductus</name>
    <dbReference type="NCBI Taxonomy" id="37636"/>
    <lineage>
        <taxon>Bacteria</taxon>
        <taxon>Thermotogati</taxon>
        <taxon>Deinococcota</taxon>
        <taxon>Deinococci</taxon>
        <taxon>Thermales</taxon>
        <taxon>Thermaceae</taxon>
        <taxon>Thermus</taxon>
    </lineage>
</organism>
<evidence type="ECO:0000256" key="3">
    <source>
        <dbReference type="ARBA" id="ARBA00049026"/>
    </source>
</evidence>
<dbReference type="AlphaFoldDB" id="A0A0N0ZRF0"/>
<dbReference type="InterPro" id="IPR020581">
    <property type="entry name" value="GDC_P"/>
</dbReference>
<dbReference type="CDD" id="cd00613">
    <property type="entry name" value="GDC-P"/>
    <property type="match status" value="1"/>
</dbReference>
<dbReference type="InterPro" id="IPR015424">
    <property type="entry name" value="PyrdxlP-dep_Trfase"/>
</dbReference>
<evidence type="ECO:0000313" key="6">
    <source>
        <dbReference type="EMBL" id="KPD32131.1"/>
    </source>
</evidence>
<dbReference type="PANTHER" id="PTHR42806:SF1">
    <property type="entry name" value="GLYCINE DEHYDROGENASE (DECARBOXYLATING)"/>
    <property type="match status" value="1"/>
</dbReference>
<dbReference type="InterPro" id="IPR049315">
    <property type="entry name" value="GDC-P_N"/>
</dbReference>
<dbReference type="PATRIC" id="fig|37636.3.peg.57"/>
<comment type="function">
    <text evidence="1 4">The glycine cleavage system catalyzes the degradation of glycine. The P protein binds the alpha-amino group of glycine through its pyridoxal phosphate cofactor; CO(2) is released and the remaining methylamine moiety is then transferred to the lipoamide cofactor of the H protein.</text>
</comment>
<comment type="similarity">
    <text evidence="4">Belongs to the GcvP family. N-terminal subunit subfamily.</text>
</comment>
<proteinExistence type="inferred from homology"/>
<dbReference type="GO" id="GO:0019464">
    <property type="term" value="P:glycine decarboxylation via glycine cleavage system"/>
    <property type="evidence" value="ECO:0007669"/>
    <property type="project" value="UniProtKB-UniRule"/>
</dbReference>
<accession>A0A0N0ZRF0</accession>
<evidence type="ECO:0000256" key="2">
    <source>
        <dbReference type="ARBA" id="ARBA00023002"/>
    </source>
</evidence>
<dbReference type="Pfam" id="PF02347">
    <property type="entry name" value="GDC-P"/>
    <property type="match status" value="1"/>
</dbReference>
<dbReference type="GO" id="GO:0004375">
    <property type="term" value="F:glycine dehydrogenase (decarboxylating) activity"/>
    <property type="evidence" value="ECO:0007669"/>
    <property type="project" value="UniProtKB-EC"/>
</dbReference>
<dbReference type="PIRSF" id="PIRSF006815">
    <property type="entry name" value="GcvPA"/>
    <property type="match status" value="1"/>
</dbReference>
<evidence type="ECO:0000259" key="5">
    <source>
        <dbReference type="Pfam" id="PF02347"/>
    </source>
</evidence>
<comment type="subunit">
    <text evidence="4">The glycine cleavage system is composed of four proteins: P, T, L and H. In this organism, the P 'protein' is a heterodimer of two subunits.</text>
</comment>
<dbReference type="InterPro" id="IPR015422">
    <property type="entry name" value="PyrdxlP-dep_Trfase_small"/>
</dbReference>
<dbReference type="GO" id="GO:0009116">
    <property type="term" value="P:nucleoside metabolic process"/>
    <property type="evidence" value="ECO:0007669"/>
    <property type="project" value="InterPro"/>
</dbReference>
<dbReference type="NCBIfam" id="NF001696">
    <property type="entry name" value="PRK00451.1"/>
    <property type="match status" value="1"/>
</dbReference>
<dbReference type="Proteomes" id="UP000053099">
    <property type="component" value="Unassembled WGS sequence"/>
</dbReference>
<keyword evidence="2 4" id="KW-0560">Oxidoreductase</keyword>
<reference evidence="6 7" key="1">
    <citation type="submission" date="2015-09" db="EMBL/GenBank/DDBJ databases">
        <title>Draft genome sequence of Thermus scotoductus strain K1 isolated from a geothermal spring in Nagorno-Karabakh, Armenia.</title>
        <authorList>
            <person name="Saghatelyan A."/>
            <person name="Poghosyan L."/>
            <person name="Panosyan H."/>
            <person name="Birkeland N.-K."/>
        </authorList>
    </citation>
    <scope>NUCLEOTIDE SEQUENCE [LARGE SCALE GENOMIC DNA]</scope>
    <source>
        <strain evidence="6 7">K1</strain>
    </source>
</reference>
<dbReference type="EMBL" id="LJJR01000012">
    <property type="protein sequence ID" value="KPD32131.1"/>
    <property type="molecule type" value="Genomic_DNA"/>
</dbReference>
<dbReference type="HAMAP" id="MF_00712">
    <property type="entry name" value="GcvPA"/>
    <property type="match status" value="1"/>
</dbReference>
<dbReference type="SUPFAM" id="SSF53383">
    <property type="entry name" value="PLP-dependent transferases"/>
    <property type="match status" value="1"/>
</dbReference>
<feature type="domain" description="Glycine cleavage system P-protein N-terminal" evidence="5">
    <location>
        <begin position="3"/>
        <end position="429"/>
    </location>
</feature>
<dbReference type="EC" id="1.4.4.2" evidence="4"/>
<gene>
    <name evidence="4" type="primary">gcvPA</name>
    <name evidence="6" type="ORF">AN926_04995</name>
</gene>
<evidence type="ECO:0000256" key="1">
    <source>
        <dbReference type="ARBA" id="ARBA00003788"/>
    </source>
</evidence>